<feature type="non-terminal residue" evidence="8">
    <location>
        <position position="1"/>
    </location>
</feature>
<evidence type="ECO:0000313" key="7">
    <source>
        <dbReference type="Proteomes" id="UP000694888"/>
    </source>
</evidence>
<organism evidence="7 8">
    <name type="scientific">Aplysia californica</name>
    <name type="common">California sea hare</name>
    <dbReference type="NCBI Taxonomy" id="6500"/>
    <lineage>
        <taxon>Eukaryota</taxon>
        <taxon>Metazoa</taxon>
        <taxon>Spiralia</taxon>
        <taxon>Lophotrochozoa</taxon>
        <taxon>Mollusca</taxon>
        <taxon>Gastropoda</taxon>
        <taxon>Heterobranchia</taxon>
        <taxon>Euthyneura</taxon>
        <taxon>Tectipleura</taxon>
        <taxon>Aplysiida</taxon>
        <taxon>Aplysioidea</taxon>
        <taxon>Aplysiidae</taxon>
        <taxon>Aplysia</taxon>
    </lineage>
</organism>
<dbReference type="InterPro" id="IPR029069">
    <property type="entry name" value="HotDog_dom_sf"/>
</dbReference>
<sequence>IPLTPSPPLFNHPIPPPSRSGETVDPDQGVLQAVTDSQEELPKRTPQDSFAQAVIPLGRDPSARESYLTFARGIRFGRLLENFDTFAGLICYRHNLRPELGDNQKSPYSFVTALVDRIELSPTAPVPSPFKDIFMSGNVTWVGRSSMECTMHMEQEHNGSLQHMITAKYLFVARNPMTKKAAVVNPLLPQTPQEIELFKLGEANKKLRQSEGQKSLLKSPPTEDERLIIHDIFLSTIDLQSGTFKLRVKPKNTVWMDETILKSLIVCHPEQRNLYNKIFGGFLMRKAYELAWTNASLYTNTRPRMCKIVDDILFLKPVEIGDLLFLSSQIVYSKGQDLQVHVHAEVVNPDTDVRQTTNDFHFTFDTGLPDLPQVLPKTYAESMLYLVGKRHMES</sequence>
<proteinExistence type="inferred from homology"/>
<protein>
    <submittedName>
        <fullName evidence="8">Acyl-coenzyme A thioesterase 9, mitochondrial</fullName>
    </submittedName>
</protein>
<feature type="domain" description="HotDog ACOT-type" evidence="6">
    <location>
        <begin position="257"/>
        <end position="370"/>
    </location>
</feature>
<evidence type="ECO:0000256" key="3">
    <source>
        <dbReference type="ARBA" id="ARBA00022801"/>
    </source>
</evidence>
<gene>
    <name evidence="8" type="primary">LOC101849730</name>
</gene>
<keyword evidence="2" id="KW-0677">Repeat</keyword>
<dbReference type="PROSITE" id="PS51770">
    <property type="entry name" value="HOTDOG_ACOT"/>
    <property type="match status" value="2"/>
</dbReference>
<dbReference type="PANTHER" id="PTHR12655:SF0">
    <property type="entry name" value="ACYL-COENZYME A THIOESTERASE 9, MITOCHONDRIAL"/>
    <property type="match status" value="1"/>
</dbReference>
<dbReference type="InterPro" id="IPR033120">
    <property type="entry name" value="HOTDOG_ACOT"/>
</dbReference>
<accession>A0ABM1AA90</accession>
<keyword evidence="3" id="KW-0378">Hydrolase</keyword>
<feature type="region of interest" description="Disordered" evidence="5">
    <location>
        <begin position="1"/>
        <end position="28"/>
    </location>
</feature>
<comment type="similarity">
    <text evidence="1">Belongs to the acyl coenzyme A hydrolase family.</text>
</comment>
<evidence type="ECO:0000256" key="2">
    <source>
        <dbReference type="ARBA" id="ARBA00022737"/>
    </source>
</evidence>
<dbReference type="Gene3D" id="3.10.129.10">
    <property type="entry name" value="Hotdog Thioesterase"/>
    <property type="match status" value="2"/>
</dbReference>
<reference evidence="8" key="1">
    <citation type="submission" date="2025-08" db="UniProtKB">
        <authorList>
            <consortium name="RefSeq"/>
        </authorList>
    </citation>
    <scope>IDENTIFICATION</scope>
</reference>
<feature type="compositionally biased region" description="Pro residues" evidence="5">
    <location>
        <begin position="1"/>
        <end position="18"/>
    </location>
</feature>
<evidence type="ECO:0000256" key="4">
    <source>
        <dbReference type="ARBA" id="ARBA00022946"/>
    </source>
</evidence>
<keyword evidence="4" id="KW-0809">Transit peptide</keyword>
<dbReference type="Proteomes" id="UP000694888">
    <property type="component" value="Unplaced"/>
</dbReference>
<keyword evidence="7" id="KW-1185">Reference proteome</keyword>
<evidence type="ECO:0000256" key="1">
    <source>
        <dbReference type="ARBA" id="ARBA00010458"/>
    </source>
</evidence>
<dbReference type="PANTHER" id="PTHR12655">
    <property type="entry name" value="ACYL-COA THIOESTERASE"/>
    <property type="match status" value="1"/>
</dbReference>
<evidence type="ECO:0000313" key="8">
    <source>
        <dbReference type="RefSeq" id="XP_012943834.1"/>
    </source>
</evidence>
<feature type="domain" description="HotDog ACOT-type" evidence="6">
    <location>
        <begin position="46"/>
        <end position="177"/>
    </location>
</feature>
<evidence type="ECO:0000256" key="5">
    <source>
        <dbReference type="SAM" id="MobiDB-lite"/>
    </source>
</evidence>
<evidence type="ECO:0000259" key="6">
    <source>
        <dbReference type="PROSITE" id="PS51770"/>
    </source>
</evidence>
<dbReference type="SUPFAM" id="SSF54637">
    <property type="entry name" value="Thioesterase/thiol ester dehydrase-isomerase"/>
    <property type="match status" value="2"/>
</dbReference>
<name>A0ABM1AA90_APLCA</name>
<dbReference type="GeneID" id="101849730"/>
<dbReference type="CDD" id="cd03442">
    <property type="entry name" value="BFIT_BACH"/>
    <property type="match status" value="2"/>
</dbReference>
<dbReference type="RefSeq" id="XP_012943834.1">
    <property type="nucleotide sequence ID" value="XM_013088380.2"/>
</dbReference>